<feature type="non-terminal residue" evidence="1">
    <location>
        <position position="23"/>
    </location>
</feature>
<protein>
    <submittedName>
        <fullName evidence="1">Type IV secretory pathway VirB4 components-like protein</fullName>
    </submittedName>
</protein>
<comment type="caution">
    <text evidence="1">The sequence shown here is derived from an EMBL/GenBank/DDBJ whole genome shotgun (WGS) entry which is preliminary data.</text>
</comment>
<dbReference type="Proteomes" id="UP000319613">
    <property type="component" value="Unassembled WGS sequence"/>
</dbReference>
<dbReference type="AlphaFoldDB" id="A0A554JBW1"/>
<sequence>MQIQQIQKLGLKGDILTDENTIK</sequence>
<reference evidence="1 2" key="1">
    <citation type="submission" date="2017-07" db="EMBL/GenBank/DDBJ databases">
        <title>Mechanisms for carbon and nitrogen cycling indicate functional differentiation within the Candidate Phyla Radiation.</title>
        <authorList>
            <person name="Danczak R.E."/>
            <person name="Johnston M.D."/>
            <person name="Kenah C."/>
            <person name="Slattery M."/>
            <person name="Wrighton K.C."/>
            <person name="Wilkins M.J."/>
        </authorList>
    </citation>
    <scope>NUCLEOTIDE SEQUENCE [LARGE SCALE GENOMIC DNA]</scope>
    <source>
        <strain evidence="1">Gr01-1014_77</strain>
    </source>
</reference>
<dbReference type="EMBL" id="VMFF01000027">
    <property type="protein sequence ID" value="TSC65809.1"/>
    <property type="molecule type" value="Genomic_DNA"/>
</dbReference>
<accession>A0A554JBW1</accession>
<evidence type="ECO:0000313" key="1">
    <source>
        <dbReference type="EMBL" id="TSC65809.1"/>
    </source>
</evidence>
<proteinExistence type="predicted"/>
<organism evidence="1 2">
    <name type="scientific">Candidatus Doudnabacteria bacterium Gr01-1014_77</name>
    <dbReference type="NCBI Taxonomy" id="2017133"/>
    <lineage>
        <taxon>Bacteria</taxon>
        <taxon>Candidatus Doudnaibacteriota</taxon>
    </lineage>
</organism>
<evidence type="ECO:0000313" key="2">
    <source>
        <dbReference type="Proteomes" id="UP000319613"/>
    </source>
</evidence>
<name>A0A554JBW1_9BACT</name>
<gene>
    <name evidence="1" type="ORF">G01um101477_333</name>
</gene>